<gene>
    <name evidence="4" type="ORF">F7D73_10195</name>
</gene>
<dbReference type="Pfam" id="PF17829">
    <property type="entry name" value="GH115_C"/>
    <property type="match status" value="1"/>
</dbReference>
<feature type="signal peptide" evidence="2">
    <location>
        <begin position="1"/>
        <end position="21"/>
    </location>
</feature>
<name>A0A6G1U2Q6_9BACT</name>
<dbReference type="SUPFAM" id="SSF55545">
    <property type="entry name" value="beta-N-acetylhexosaminidase-like domain"/>
    <property type="match status" value="1"/>
</dbReference>
<dbReference type="PANTHER" id="PTHR37842:SF2">
    <property type="entry name" value="GYLCOSYL HYDROLASE 115 C-TERMINAL DOMAIN-CONTAINING PROTEIN"/>
    <property type="match status" value="1"/>
</dbReference>
<proteinExistence type="predicted"/>
<sequence length="806" mass="92287">MTYKYIITQSLAMLMSLASNAFEVKSGQMVVVSADTARMEPVAKTALKMLKGDIRKVLGSEMKLVNTSVNSSIILQRDAAAFAYKKEAFLLKSANGYLYIKGSDDHGLAYGILEVSRLLGVSPWEWWADAEPKQLKAFSLKEGYHNEQAPSVEYRGIFINDEDWGLMPWSGKTYEPSDIPGHIGPKTNARIFELLLRLRANTYWPAMHECTRPFFLTEGNREVAQQYGIYIGGSHCEPMASSTAGEWKMRGVGEYDFLNNRENVLQFWEDRVKEVAGQPILYTIGMRGVHDGAMQGAKTTEEQKTVLDSVLKAQRELLGKYVNKDVAQVPQLFVPYKEVLDVYHAGLQVPDDVCLVWCDDNYGMVRHFPTAVERARKGGNGIYYHVSYWGRPHDYLWLGTFSPALLYQQMSEAWHKGIQKFWILNVGDIKPAEYQIELFLDMAWNMNRIYPGDTPEKELQPNNEWLAEHERNFWTREFGKKLAAEMLPVMQESYRLAYIRKPEFMANTRCEERNPKYKVITDLPWSEAYIRARLADYKSISDKAEKIGGMLDKAIAKGELPKERKDEFYQLFKYPVQAAAQMNNKLLYGQLARHGKEISGEFRSSSRDISAEYWKKSEAAYDSIVSLTKVYNEGYYNQGKWNRMMDFQPRRLPVFNRVPHTVATQPLAKDPEYIACLSANDCISASPLYLWKGLGYEGKAISIVRNQEIGFVFDGKKVKGDSITIQVRWVPTHPMDNKLRFFLSLDGENPVEGEVQTSGRSEQWKVNTLQCQARVSFTLPVARMKKHRILIKALDEGLVLDQVCVY</sequence>
<evidence type="ECO:0000313" key="5">
    <source>
        <dbReference type="Proteomes" id="UP000480425"/>
    </source>
</evidence>
<dbReference type="AlphaFoldDB" id="A0A6G1U2Q6"/>
<dbReference type="InterPro" id="IPR041437">
    <property type="entry name" value="GH115_C"/>
</dbReference>
<protein>
    <recommendedName>
        <fullName evidence="3">Gylcosyl hydrolase 115 C-terminal domain-containing protein</fullName>
    </recommendedName>
</protein>
<dbReference type="GO" id="GO:0016787">
    <property type="term" value="F:hydrolase activity"/>
    <property type="evidence" value="ECO:0007669"/>
    <property type="project" value="UniProtKB-KW"/>
</dbReference>
<feature type="chain" id="PRO_5026229407" description="Gylcosyl hydrolase 115 C-terminal domain-containing protein" evidence="2">
    <location>
        <begin position="22"/>
        <end position="806"/>
    </location>
</feature>
<accession>A0A6G1U2Q6</accession>
<evidence type="ECO:0000313" key="4">
    <source>
        <dbReference type="EMBL" id="MQN81310.1"/>
    </source>
</evidence>
<reference evidence="4 5" key="1">
    <citation type="submission" date="2019-09" db="EMBL/GenBank/DDBJ databases">
        <title>Distinct polysaccharide growth profiles of human intestinal Prevotella copri isolates.</title>
        <authorList>
            <person name="Fehlner-Peach H."/>
            <person name="Magnabosco C."/>
            <person name="Raghavan V."/>
            <person name="Scher J.U."/>
            <person name="Tett A."/>
            <person name="Cox L.M."/>
            <person name="Gottsegen C."/>
            <person name="Watters A."/>
            <person name="Wiltshire- Gordon J.D."/>
            <person name="Segata N."/>
            <person name="Bonneau R."/>
            <person name="Littman D.R."/>
        </authorList>
    </citation>
    <scope>NUCLEOTIDE SEQUENCE [LARGE SCALE GENOMIC DNA]</scope>
    <source>
        <strain evidence="5">iA622</strain>
    </source>
</reference>
<dbReference type="InterPro" id="IPR042301">
    <property type="entry name" value="GH115_sf"/>
</dbReference>
<dbReference type="Gene3D" id="2.60.120.1620">
    <property type="match status" value="1"/>
</dbReference>
<organism evidence="4 5">
    <name type="scientific">Segatella copri</name>
    <dbReference type="NCBI Taxonomy" id="165179"/>
    <lineage>
        <taxon>Bacteria</taxon>
        <taxon>Pseudomonadati</taxon>
        <taxon>Bacteroidota</taxon>
        <taxon>Bacteroidia</taxon>
        <taxon>Bacteroidales</taxon>
        <taxon>Prevotellaceae</taxon>
        <taxon>Segatella</taxon>
    </lineage>
</organism>
<dbReference type="OrthoDB" id="8727830at2"/>
<dbReference type="InterPro" id="IPR031924">
    <property type="entry name" value="GH115"/>
</dbReference>
<dbReference type="PANTHER" id="PTHR37842">
    <property type="match status" value="1"/>
</dbReference>
<evidence type="ECO:0000256" key="1">
    <source>
        <dbReference type="ARBA" id="ARBA00022801"/>
    </source>
</evidence>
<comment type="caution">
    <text evidence="4">The sequence shown here is derived from an EMBL/GenBank/DDBJ whole genome shotgun (WGS) entry which is preliminary data.</text>
</comment>
<keyword evidence="2" id="KW-0732">Signal</keyword>
<dbReference type="Pfam" id="PF15979">
    <property type="entry name" value="Glyco_hydro_115"/>
    <property type="match status" value="1"/>
</dbReference>
<dbReference type="Gene3D" id="3.20.20.520">
    <property type="entry name" value="Glycosyl hydrolase family 115"/>
    <property type="match status" value="1"/>
</dbReference>
<dbReference type="GO" id="GO:0005975">
    <property type="term" value="P:carbohydrate metabolic process"/>
    <property type="evidence" value="ECO:0007669"/>
    <property type="project" value="UniProtKB-ARBA"/>
</dbReference>
<evidence type="ECO:0000256" key="2">
    <source>
        <dbReference type="SAM" id="SignalP"/>
    </source>
</evidence>
<dbReference type="Gene3D" id="3.30.379.10">
    <property type="entry name" value="Chitobiase/beta-hexosaminidase domain 2-like"/>
    <property type="match status" value="1"/>
</dbReference>
<feature type="domain" description="Gylcosyl hydrolase 115 C-terminal" evidence="3">
    <location>
        <begin position="721"/>
        <end position="805"/>
    </location>
</feature>
<evidence type="ECO:0000259" key="3">
    <source>
        <dbReference type="Pfam" id="PF17829"/>
    </source>
</evidence>
<dbReference type="InterPro" id="IPR029018">
    <property type="entry name" value="Hex-like_dom2"/>
</dbReference>
<dbReference type="Gene3D" id="1.20.58.2150">
    <property type="match status" value="1"/>
</dbReference>
<dbReference type="Proteomes" id="UP000480425">
    <property type="component" value="Unassembled WGS sequence"/>
</dbReference>
<keyword evidence="1" id="KW-0378">Hydrolase</keyword>
<dbReference type="EMBL" id="VZCB01000079">
    <property type="protein sequence ID" value="MQN81310.1"/>
    <property type="molecule type" value="Genomic_DNA"/>
</dbReference>